<evidence type="ECO:0000256" key="2">
    <source>
        <dbReference type="ARBA" id="ARBA00023125"/>
    </source>
</evidence>
<dbReference type="PANTHER" id="PTHR33175:SF3">
    <property type="entry name" value="DNA-BINDING PROTEIN HU-BETA"/>
    <property type="match status" value="1"/>
</dbReference>
<dbReference type="GO" id="GO:0030527">
    <property type="term" value="F:structural constituent of chromatin"/>
    <property type="evidence" value="ECO:0007669"/>
    <property type="project" value="InterPro"/>
</dbReference>
<dbReference type="InterPro" id="IPR000119">
    <property type="entry name" value="Hist_DNA-bd"/>
</dbReference>
<sequence>MTEKEFLTLYKERRNLKSIREAKERLDSFWKALFDVLEEEEKVIIKDWGIFEKKEVKPRKILNLATREMMITEEKKVIKFKPRMKMIDKVNELNTLMEEEYEH</sequence>
<dbReference type="PANTHER" id="PTHR33175">
    <property type="entry name" value="DNA-BINDING PROTEIN HU"/>
    <property type="match status" value="1"/>
</dbReference>
<name>A0AAX2J8I5_9FUSO</name>
<dbReference type="EMBL" id="LS483487">
    <property type="protein sequence ID" value="SQJ00469.1"/>
    <property type="molecule type" value="Genomic_DNA"/>
</dbReference>
<accession>A0AAX2J8I5</accession>
<dbReference type="KEGG" id="ful:C4N20_10965"/>
<dbReference type="Pfam" id="PF00216">
    <property type="entry name" value="Bac_DNA_binding"/>
    <property type="match status" value="1"/>
</dbReference>
<keyword evidence="1" id="KW-0226">DNA condensation</keyword>
<reference evidence="4 5" key="1">
    <citation type="submission" date="2018-06" db="EMBL/GenBank/DDBJ databases">
        <authorList>
            <consortium name="Pathogen Informatics"/>
            <person name="Doyle S."/>
        </authorList>
    </citation>
    <scope>NUCLEOTIDE SEQUENCE [LARGE SCALE GENOMIC DNA]</scope>
    <source>
        <strain evidence="4 5">NCTC12112</strain>
    </source>
</reference>
<evidence type="ECO:0000256" key="3">
    <source>
        <dbReference type="RuleBase" id="RU003939"/>
    </source>
</evidence>
<dbReference type="GO" id="GO:0003677">
    <property type="term" value="F:DNA binding"/>
    <property type="evidence" value="ECO:0007669"/>
    <property type="project" value="UniProtKB-KW"/>
</dbReference>
<proteinExistence type="inferred from homology"/>
<dbReference type="SUPFAM" id="SSF47729">
    <property type="entry name" value="IHF-like DNA-binding proteins"/>
    <property type="match status" value="1"/>
</dbReference>
<dbReference type="AlphaFoldDB" id="A0AAX2J8I5"/>
<protein>
    <submittedName>
        <fullName evidence="4">Integration host factor, alpha subunit</fullName>
    </submittedName>
</protein>
<organism evidence="4 5">
    <name type="scientific">Fusobacterium ulcerans</name>
    <dbReference type="NCBI Taxonomy" id="861"/>
    <lineage>
        <taxon>Bacteria</taxon>
        <taxon>Fusobacteriati</taxon>
        <taxon>Fusobacteriota</taxon>
        <taxon>Fusobacteriia</taxon>
        <taxon>Fusobacteriales</taxon>
        <taxon>Fusobacteriaceae</taxon>
        <taxon>Fusobacterium</taxon>
    </lineage>
</organism>
<comment type="similarity">
    <text evidence="3">Belongs to the bacterial histone-like protein family.</text>
</comment>
<gene>
    <name evidence="4" type="ORF">NCTC12112_00749</name>
</gene>
<dbReference type="GO" id="GO:0030261">
    <property type="term" value="P:chromosome condensation"/>
    <property type="evidence" value="ECO:0007669"/>
    <property type="project" value="UniProtKB-KW"/>
</dbReference>
<dbReference type="Gene3D" id="4.10.520.10">
    <property type="entry name" value="IHF-like DNA-binding proteins"/>
    <property type="match status" value="1"/>
</dbReference>
<dbReference type="SMART" id="SM00411">
    <property type="entry name" value="BHL"/>
    <property type="match status" value="1"/>
</dbReference>
<dbReference type="GO" id="GO:0005829">
    <property type="term" value="C:cytosol"/>
    <property type="evidence" value="ECO:0007669"/>
    <property type="project" value="TreeGrafter"/>
</dbReference>
<dbReference type="RefSeq" id="WP_005976300.1">
    <property type="nucleotide sequence ID" value="NZ_CABKNW010000001.1"/>
</dbReference>
<evidence type="ECO:0000313" key="4">
    <source>
        <dbReference type="EMBL" id="SQJ00469.1"/>
    </source>
</evidence>
<dbReference type="InterPro" id="IPR010992">
    <property type="entry name" value="IHF-like_DNA-bd_dom_sf"/>
</dbReference>
<evidence type="ECO:0000256" key="1">
    <source>
        <dbReference type="ARBA" id="ARBA00023067"/>
    </source>
</evidence>
<dbReference type="Proteomes" id="UP000249008">
    <property type="component" value="Chromosome 1"/>
</dbReference>
<keyword evidence="2" id="KW-0238">DNA-binding</keyword>
<evidence type="ECO:0000313" key="5">
    <source>
        <dbReference type="Proteomes" id="UP000249008"/>
    </source>
</evidence>
<dbReference type="GeneID" id="78455335"/>